<proteinExistence type="predicted"/>
<evidence type="ECO:0000259" key="3">
    <source>
        <dbReference type="SMART" id="SM00717"/>
    </source>
</evidence>
<dbReference type="InterPro" id="IPR039467">
    <property type="entry name" value="TFIIIB_B''_Myb"/>
</dbReference>
<dbReference type="SMART" id="SM00717">
    <property type="entry name" value="SANT"/>
    <property type="match status" value="1"/>
</dbReference>
<evidence type="ECO:0000313" key="5">
    <source>
        <dbReference type="Proteomes" id="UP000813461"/>
    </source>
</evidence>
<dbReference type="OrthoDB" id="272624at2759"/>
<keyword evidence="1" id="KW-0175">Coiled coil</keyword>
<keyword evidence="5" id="KW-1185">Reference proteome</keyword>
<dbReference type="SUPFAM" id="SSF46689">
    <property type="entry name" value="Homeodomain-like"/>
    <property type="match status" value="1"/>
</dbReference>
<dbReference type="AlphaFoldDB" id="A0A8K0R658"/>
<evidence type="ECO:0000256" key="1">
    <source>
        <dbReference type="SAM" id="Coils"/>
    </source>
</evidence>
<feature type="compositionally biased region" description="Low complexity" evidence="2">
    <location>
        <begin position="50"/>
        <end position="64"/>
    </location>
</feature>
<dbReference type="InterPro" id="IPR001005">
    <property type="entry name" value="SANT/Myb"/>
</dbReference>
<evidence type="ECO:0000313" key="4">
    <source>
        <dbReference type="EMBL" id="KAH7087381.1"/>
    </source>
</evidence>
<feature type="compositionally biased region" description="Acidic residues" evidence="2">
    <location>
        <begin position="286"/>
        <end position="300"/>
    </location>
</feature>
<dbReference type="GO" id="GO:0070898">
    <property type="term" value="P:RNA polymerase III preinitiation complex assembly"/>
    <property type="evidence" value="ECO:0007669"/>
    <property type="project" value="TreeGrafter"/>
</dbReference>
<gene>
    <name evidence="4" type="ORF">FB567DRAFT_344812</name>
</gene>
<feature type="coiled-coil region" evidence="1">
    <location>
        <begin position="665"/>
        <end position="692"/>
    </location>
</feature>
<dbReference type="CDD" id="cd00167">
    <property type="entry name" value="SANT"/>
    <property type="match status" value="1"/>
</dbReference>
<feature type="compositionally biased region" description="Acidic residues" evidence="2">
    <location>
        <begin position="393"/>
        <end position="403"/>
    </location>
</feature>
<evidence type="ECO:0000256" key="2">
    <source>
        <dbReference type="SAM" id="MobiDB-lite"/>
    </source>
</evidence>
<dbReference type="GO" id="GO:0000126">
    <property type="term" value="C:transcription factor TFIIIB complex"/>
    <property type="evidence" value="ECO:0007669"/>
    <property type="project" value="TreeGrafter"/>
</dbReference>
<sequence>MSAEEGAAQPPTAGSDKTQAPKPAATFSSFINKNTTGKKFAPKAARRRPGAAPAPAAVASKPAATEPTAPSDEVQSERVAPASSTAATAAQLPTPAATQDQVPQNAIATPAGTASDEPSVIVEESSPTVALPTLSTAVTNTESLPQVEARVEEATHILPAQHTANEADTGRAAKRQRIDPPAQTDNAVNDLLPEVSNSELHTEATVATRLEPDTATQPIDVEVQPSTEVQQALPTTEALEQAEEGHDSTQGADSAAAQIASNETPAPQPRKRRVLPWVAVNRHPDEDEAEETIDAGETEDVAPAPAKKKRQPPRPRGRKKTGTVADDQDAGQQDDAAGGEDQPTQKRPGAKSRGKRRADATNVEDGVEPPAIAKRTRRPRKAKDKDSATAAGEDVEDGVEEGGELVVPRKPRQPRRKKKTAVEGEGEQNGEQPKRKGRPPREATPSDAEDHEIDPEETFMDSLASRNIRVGRLSDREKAMREIDWVAVRQRQREEDTRPIQTKQLQEEADKLLETAEPIIEQGPQYRLIDGQIHIIPTSTFVDREGDADREMQNYEVVEERDLTSRITSRSFLKKNRRFPNEFLLPGQGKKWTADDTQLFYQGLRNFGTDFQMISHMFPGSTRRSIKLKFTREERENPDTIRECLHGQSEIVGNWDSFMATSQMEEEQLEKVDTIKLEMDAYEAEMREKIAAATAETLERKRQQREAGLLDDEAEGNDASNKENGKGKRKNKGKQKQVTFQDEPGVEIVGNIDDDHTWGQE</sequence>
<feature type="region of interest" description="Disordered" evidence="2">
    <location>
        <begin position="699"/>
        <end position="761"/>
    </location>
</feature>
<feature type="compositionally biased region" description="Basic residues" evidence="2">
    <location>
        <begin position="306"/>
        <end position="321"/>
    </location>
</feature>
<comment type="caution">
    <text evidence="4">The sequence shown here is derived from an EMBL/GenBank/DDBJ whole genome shotgun (WGS) entry which is preliminary data.</text>
</comment>
<feature type="compositionally biased region" description="Basic residues" evidence="2">
    <location>
        <begin position="40"/>
        <end position="49"/>
    </location>
</feature>
<feature type="compositionally biased region" description="Acidic residues" evidence="2">
    <location>
        <begin position="447"/>
        <end position="459"/>
    </location>
</feature>
<feature type="compositionally biased region" description="Polar residues" evidence="2">
    <location>
        <begin position="26"/>
        <end position="37"/>
    </location>
</feature>
<dbReference type="Gene3D" id="1.20.58.1880">
    <property type="match status" value="1"/>
</dbReference>
<feature type="compositionally biased region" description="Polar residues" evidence="2">
    <location>
        <begin position="224"/>
        <end position="234"/>
    </location>
</feature>
<dbReference type="PANTHER" id="PTHR22929">
    <property type="entry name" value="RNA POLYMERASE III TRANSCRIPTION INITIATION FACTOR B"/>
    <property type="match status" value="1"/>
</dbReference>
<dbReference type="PANTHER" id="PTHR22929:SF0">
    <property type="entry name" value="TRANSCRIPTION FACTOR TFIIIB COMPONENT B'' HOMOLOG"/>
    <property type="match status" value="1"/>
</dbReference>
<dbReference type="Pfam" id="PF15963">
    <property type="entry name" value="Myb_DNA-bind_7"/>
    <property type="match status" value="1"/>
</dbReference>
<dbReference type="GO" id="GO:0001156">
    <property type="term" value="F:TFIIIC-class transcription factor complex binding"/>
    <property type="evidence" value="ECO:0007669"/>
    <property type="project" value="TreeGrafter"/>
</dbReference>
<feature type="compositionally biased region" description="Basic residues" evidence="2">
    <location>
        <begin position="409"/>
        <end position="419"/>
    </location>
</feature>
<feature type="region of interest" description="Disordered" evidence="2">
    <location>
        <begin position="1"/>
        <end position="127"/>
    </location>
</feature>
<dbReference type="EMBL" id="JAGMVJ010000009">
    <property type="protein sequence ID" value="KAH7087381.1"/>
    <property type="molecule type" value="Genomic_DNA"/>
</dbReference>
<protein>
    <recommendedName>
        <fullName evidence="3">Myb-like domain-containing protein</fullName>
    </recommendedName>
</protein>
<reference evidence="4" key="1">
    <citation type="journal article" date="2021" name="Nat. Commun.">
        <title>Genetic determinants of endophytism in the Arabidopsis root mycobiome.</title>
        <authorList>
            <person name="Mesny F."/>
            <person name="Miyauchi S."/>
            <person name="Thiergart T."/>
            <person name="Pickel B."/>
            <person name="Atanasova L."/>
            <person name="Karlsson M."/>
            <person name="Huettel B."/>
            <person name="Barry K.W."/>
            <person name="Haridas S."/>
            <person name="Chen C."/>
            <person name="Bauer D."/>
            <person name="Andreopoulos W."/>
            <person name="Pangilinan J."/>
            <person name="LaButti K."/>
            <person name="Riley R."/>
            <person name="Lipzen A."/>
            <person name="Clum A."/>
            <person name="Drula E."/>
            <person name="Henrissat B."/>
            <person name="Kohler A."/>
            <person name="Grigoriev I.V."/>
            <person name="Martin F.M."/>
            <person name="Hacquard S."/>
        </authorList>
    </citation>
    <scope>NUCLEOTIDE SEQUENCE</scope>
    <source>
        <strain evidence="4">MPI-SDFR-AT-0120</strain>
    </source>
</reference>
<name>A0A8K0R658_9PLEO</name>
<feature type="compositionally biased region" description="Low complexity" evidence="2">
    <location>
        <begin position="80"/>
        <end position="99"/>
    </location>
</feature>
<dbReference type="Proteomes" id="UP000813461">
    <property type="component" value="Unassembled WGS sequence"/>
</dbReference>
<dbReference type="InterPro" id="IPR009057">
    <property type="entry name" value="Homeodomain-like_sf"/>
</dbReference>
<feature type="compositionally biased region" description="Low complexity" evidence="2">
    <location>
        <begin position="330"/>
        <end position="342"/>
    </location>
</feature>
<feature type="region of interest" description="Disordered" evidence="2">
    <location>
        <begin position="157"/>
        <end position="188"/>
    </location>
</feature>
<accession>A0A8K0R658</accession>
<organism evidence="4 5">
    <name type="scientific">Paraphoma chrysanthemicola</name>
    <dbReference type="NCBI Taxonomy" id="798071"/>
    <lineage>
        <taxon>Eukaryota</taxon>
        <taxon>Fungi</taxon>
        <taxon>Dikarya</taxon>
        <taxon>Ascomycota</taxon>
        <taxon>Pezizomycotina</taxon>
        <taxon>Dothideomycetes</taxon>
        <taxon>Pleosporomycetidae</taxon>
        <taxon>Pleosporales</taxon>
        <taxon>Pleosporineae</taxon>
        <taxon>Phaeosphaeriaceae</taxon>
        <taxon>Paraphoma</taxon>
    </lineage>
</organism>
<feature type="region of interest" description="Disordered" evidence="2">
    <location>
        <begin position="208"/>
        <end position="462"/>
    </location>
</feature>
<feature type="domain" description="Myb-like" evidence="3">
    <location>
        <begin position="588"/>
        <end position="636"/>
    </location>
</feature>